<feature type="chain" id="PRO_5015695449" description="DUF4890 domain-containing protein" evidence="3">
    <location>
        <begin position="29"/>
        <end position="156"/>
    </location>
</feature>
<accession>A0A2S0RE48</accession>
<keyword evidence="1" id="KW-0175">Coiled coil</keyword>
<protein>
    <recommendedName>
        <fullName evidence="6">DUF4890 domain-containing protein</fullName>
    </recommendedName>
</protein>
<evidence type="ECO:0000313" key="5">
    <source>
        <dbReference type="Proteomes" id="UP000244193"/>
    </source>
</evidence>
<gene>
    <name evidence="4" type="ORF">HYN48_08045</name>
</gene>
<feature type="region of interest" description="Disordered" evidence="2">
    <location>
        <begin position="132"/>
        <end position="156"/>
    </location>
</feature>
<evidence type="ECO:0008006" key="6">
    <source>
        <dbReference type="Google" id="ProtNLM"/>
    </source>
</evidence>
<reference evidence="4 5" key="1">
    <citation type="submission" date="2018-04" db="EMBL/GenBank/DDBJ databases">
        <title>Genome sequencing of Flavobacterium sp. HYN0048.</title>
        <authorList>
            <person name="Yi H."/>
            <person name="Baek C."/>
        </authorList>
    </citation>
    <scope>NUCLEOTIDE SEQUENCE [LARGE SCALE GENOMIC DNA]</scope>
    <source>
        <strain evidence="4 5">HYN0048</strain>
    </source>
</reference>
<dbReference type="AlphaFoldDB" id="A0A2S0RE48"/>
<dbReference type="EMBL" id="CP028811">
    <property type="protein sequence ID" value="AWA30033.1"/>
    <property type="molecule type" value="Genomic_DNA"/>
</dbReference>
<feature type="signal peptide" evidence="3">
    <location>
        <begin position="1"/>
        <end position="28"/>
    </location>
</feature>
<keyword evidence="5" id="KW-1185">Reference proteome</keyword>
<evidence type="ECO:0000256" key="3">
    <source>
        <dbReference type="SAM" id="SignalP"/>
    </source>
</evidence>
<dbReference type="KEGG" id="fmg:HYN48_08045"/>
<proteinExistence type="predicted"/>
<evidence type="ECO:0000313" key="4">
    <source>
        <dbReference type="EMBL" id="AWA30033.1"/>
    </source>
</evidence>
<feature type="coiled-coil region" evidence="1">
    <location>
        <begin position="104"/>
        <end position="131"/>
    </location>
</feature>
<sequence>MAIKINFLNMKQILVLAVFIFSSFSIQAQYGGVDRSIGGPGQFQTGKKKDKKSDFDFVQASTDKMTKELSLDDFQKAAVKNIIDDYKNQVMSITVEEIPDTGKSEKMNTAKDKMEAKIRQLLNKEQLLKFENLKNKAEKKDKGKKKDSPEADEKKD</sequence>
<name>A0A2S0RE48_9FLAO</name>
<organism evidence="4 5">
    <name type="scientific">Flavobacterium magnum</name>
    <dbReference type="NCBI Taxonomy" id="2162713"/>
    <lineage>
        <taxon>Bacteria</taxon>
        <taxon>Pseudomonadati</taxon>
        <taxon>Bacteroidota</taxon>
        <taxon>Flavobacteriia</taxon>
        <taxon>Flavobacteriales</taxon>
        <taxon>Flavobacteriaceae</taxon>
        <taxon>Flavobacterium</taxon>
    </lineage>
</organism>
<keyword evidence="3" id="KW-0732">Signal</keyword>
<evidence type="ECO:0000256" key="1">
    <source>
        <dbReference type="SAM" id="Coils"/>
    </source>
</evidence>
<evidence type="ECO:0000256" key="2">
    <source>
        <dbReference type="SAM" id="MobiDB-lite"/>
    </source>
</evidence>
<dbReference type="Proteomes" id="UP000244193">
    <property type="component" value="Chromosome"/>
</dbReference>